<evidence type="ECO:0000256" key="1">
    <source>
        <dbReference type="SAM" id="MobiDB-lite"/>
    </source>
</evidence>
<keyword evidence="3" id="KW-1185">Reference proteome</keyword>
<feature type="region of interest" description="Disordered" evidence="1">
    <location>
        <begin position="28"/>
        <end position="104"/>
    </location>
</feature>
<reference evidence="2 3" key="1">
    <citation type="submission" date="2020-06" db="EMBL/GenBank/DDBJ databases">
        <title>Transcriptomic and genomic resources for Thalictrum thalictroides and T. hernandezii: Facilitating candidate gene discovery in an emerging model plant lineage.</title>
        <authorList>
            <person name="Arias T."/>
            <person name="Riano-Pachon D.M."/>
            <person name="Di Stilio V.S."/>
        </authorList>
    </citation>
    <scope>NUCLEOTIDE SEQUENCE [LARGE SCALE GENOMIC DNA]</scope>
    <source>
        <strain evidence="3">cv. WT478/WT964</strain>
        <tissue evidence="2">Leaves</tissue>
    </source>
</reference>
<organism evidence="2 3">
    <name type="scientific">Thalictrum thalictroides</name>
    <name type="common">Rue-anemone</name>
    <name type="synonym">Anemone thalictroides</name>
    <dbReference type="NCBI Taxonomy" id="46969"/>
    <lineage>
        <taxon>Eukaryota</taxon>
        <taxon>Viridiplantae</taxon>
        <taxon>Streptophyta</taxon>
        <taxon>Embryophyta</taxon>
        <taxon>Tracheophyta</taxon>
        <taxon>Spermatophyta</taxon>
        <taxon>Magnoliopsida</taxon>
        <taxon>Ranunculales</taxon>
        <taxon>Ranunculaceae</taxon>
        <taxon>Thalictroideae</taxon>
        <taxon>Thalictrum</taxon>
    </lineage>
</organism>
<evidence type="ECO:0000313" key="2">
    <source>
        <dbReference type="EMBL" id="KAF5189227.1"/>
    </source>
</evidence>
<dbReference type="AlphaFoldDB" id="A0A7J6VX11"/>
<sequence>MKKNCLNFCSIHHNVSYNTQLSKTAIEKKPKAAAKPTPAADVSAKTKAVKKPATKKKAATTVKPVKKAGVKKSMKSNPVKKSTPVKLKQLKSIKSPAAKKSKKA</sequence>
<comment type="caution">
    <text evidence="2">The sequence shown here is derived from an EMBL/GenBank/DDBJ whole genome shotgun (WGS) entry which is preliminary data.</text>
</comment>
<feature type="compositionally biased region" description="Basic residues" evidence="1">
    <location>
        <begin position="47"/>
        <end position="74"/>
    </location>
</feature>
<proteinExistence type="predicted"/>
<dbReference type="Proteomes" id="UP000554482">
    <property type="component" value="Unassembled WGS sequence"/>
</dbReference>
<evidence type="ECO:0008006" key="4">
    <source>
        <dbReference type="Google" id="ProtNLM"/>
    </source>
</evidence>
<dbReference type="EMBL" id="JABWDY010025761">
    <property type="protein sequence ID" value="KAF5189227.1"/>
    <property type="molecule type" value="Genomic_DNA"/>
</dbReference>
<name>A0A7J6VX11_THATH</name>
<protein>
    <recommendedName>
        <fullName evidence="4">Histone h1</fullName>
    </recommendedName>
</protein>
<gene>
    <name evidence="2" type="ORF">FRX31_021185</name>
</gene>
<accession>A0A7J6VX11</accession>
<evidence type="ECO:0000313" key="3">
    <source>
        <dbReference type="Proteomes" id="UP000554482"/>
    </source>
</evidence>